<sequence>MKKTFIILSVMIAFYSCKEEANIDTKYVIAKFQETADTIYTLEYRMQKIDTFAKGGTVWNNTGVALIEKDNNDKIFGFSFYGKRNDYDKEYIYDAGNGFEISITDKTYEMEPAHFGFIGSPGGQMVHQNIFKLDSVYKNVTLSETENSYLLSFEFENDTVYNVSDRIMVYELNKTDFFPIKIKQTAYALGNKTVSISKFSEVKFNNNVNTTIKDLKKGFQDYDIIQPEQRKPNMLLTKKIPLLELPDLFDNNNIVKVNNNKLTLIDFWEVWCGPCIASFPNVENLKNKFSTKLSVIGIVSEDFENAIKLIEKKGTTFQNLVGNNDLKKEFGVNSWPRYFLIDNNGIVQKEYFGFSEQIEKDIKVYINK</sequence>
<reference evidence="6" key="1">
    <citation type="submission" date="2024-05" db="EMBL/GenBank/DDBJ databases">
        <title>Draft Genome Sequences of Flagellimonas sp. MMG031 and Marinobacter sp. MMG032 Isolated from the dinoflagellate Symbiodinium pilosum.</title>
        <authorList>
            <person name="Shikuma N.J."/>
            <person name="Farrell M.V."/>
        </authorList>
    </citation>
    <scope>NUCLEOTIDE SEQUENCE</scope>
    <source>
        <strain evidence="6">MMG031</strain>
    </source>
</reference>
<organism evidence="6">
    <name type="scientific">Flagellimonas sp. MMG031</name>
    <dbReference type="NCBI Taxonomy" id="3158549"/>
    <lineage>
        <taxon>Bacteria</taxon>
        <taxon>Pseudomonadati</taxon>
        <taxon>Bacteroidota</taxon>
        <taxon>Flavobacteriia</taxon>
        <taxon>Flavobacteriales</taxon>
        <taxon>Flavobacteriaceae</taxon>
        <taxon>Flagellimonas</taxon>
    </lineage>
</organism>
<dbReference type="AlphaFoldDB" id="A0AAU7MVZ2"/>
<dbReference type="RefSeq" id="WP_349351605.1">
    <property type="nucleotide sequence ID" value="NZ_CP157804.1"/>
</dbReference>
<feature type="domain" description="Thioredoxin" evidence="5">
    <location>
        <begin position="234"/>
        <end position="368"/>
    </location>
</feature>
<dbReference type="InterPro" id="IPR036249">
    <property type="entry name" value="Thioredoxin-like_sf"/>
</dbReference>
<evidence type="ECO:0000259" key="5">
    <source>
        <dbReference type="PROSITE" id="PS51352"/>
    </source>
</evidence>
<keyword evidence="3" id="KW-1015">Disulfide bond</keyword>
<name>A0AAU7MVZ2_9FLAO</name>
<dbReference type="GO" id="GO:0030313">
    <property type="term" value="C:cell envelope"/>
    <property type="evidence" value="ECO:0007669"/>
    <property type="project" value="UniProtKB-SubCell"/>
</dbReference>
<dbReference type="PROSITE" id="PS51352">
    <property type="entry name" value="THIOREDOXIN_2"/>
    <property type="match status" value="1"/>
</dbReference>
<dbReference type="CDD" id="cd02966">
    <property type="entry name" value="TlpA_like_family"/>
    <property type="match status" value="1"/>
</dbReference>
<evidence type="ECO:0000256" key="4">
    <source>
        <dbReference type="ARBA" id="ARBA00023284"/>
    </source>
</evidence>
<dbReference type="Pfam" id="PF08534">
    <property type="entry name" value="Redoxin"/>
    <property type="match status" value="1"/>
</dbReference>
<evidence type="ECO:0000256" key="3">
    <source>
        <dbReference type="ARBA" id="ARBA00023157"/>
    </source>
</evidence>
<evidence type="ECO:0000256" key="1">
    <source>
        <dbReference type="ARBA" id="ARBA00004196"/>
    </source>
</evidence>
<evidence type="ECO:0000256" key="2">
    <source>
        <dbReference type="ARBA" id="ARBA00022748"/>
    </source>
</evidence>
<keyword evidence="4" id="KW-0676">Redox-active center</keyword>
<proteinExistence type="predicted"/>
<dbReference type="InterPro" id="IPR050553">
    <property type="entry name" value="Thioredoxin_ResA/DsbE_sf"/>
</dbReference>
<protein>
    <submittedName>
        <fullName evidence="6">TlpA disulfide reductase family protein</fullName>
    </submittedName>
</protein>
<gene>
    <name evidence="6" type="ORF">ABNE31_14350</name>
</gene>
<dbReference type="InterPro" id="IPR013740">
    <property type="entry name" value="Redoxin"/>
</dbReference>
<dbReference type="Gene3D" id="3.40.30.10">
    <property type="entry name" value="Glutaredoxin"/>
    <property type="match status" value="1"/>
</dbReference>
<dbReference type="InterPro" id="IPR013766">
    <property type="entry name" value="Thioredoxin_domain"/>
</dbReference>
<dbReference type="PANTHER" id="PTHR42852">
    <property type="entry name" value="THIOL:DISULFIDE INTERCHANGE PROTEIN DSBE"/>
    <property type="match status" value="1"/>
</dbReference>
<dbReference type="KEGG" id="fld:ABNE31_14350"/>
<comment type="subcellular location">
    <subcellularLocation>
        <location evidence="1">Cell envelope</location>
    </subcellularLocation>
</comment>
<accession>A0AAU7MVZ2</accession>
<evidence type="ECO:0000313" key="6">
    <source>
        <dbReference type="EMBL" id="XBQ22776.1"/>
    </source>
</evidence>
<dbReference type="SUPFAM" id="SSF52833">
    <property type="entry name" value="Thioredoxin-like"/>
    <property type="match status" value="1"/>
</dbReference>
<dbReference type="GO" id="GO:0017004">
    <property type="term" value="P:cytochrome complex assembly"/>
    <property type="evidence" value="ECO:0007669"/>
    <property type="project" value="UniProtKB-KW"/>
</dbReference>
<dbReference type="PANTHER" id="PTHR42852:SF6">
    <property type="entry name" value="THIOL:DISULFIDE INTERCHANGE PROTEIN DSBE"/>
    <property type="match status" value="1"/>
</dbReference>
<dbReference type="EMBL" id="CP157804">
    <property type="protein sequence ID" value="XBQ22776.1"/>
    <property type="molecule type" value="Genomic_DNA"/>
</dbReference>
<dbReference type="GO" id="GO:0016491">
    <property type="term" value="F:oxidoreductase activity"/>
    <property type="evidence" value="ECO:0007669"/>
    <property type="project" value="InterPro"/>
</dbReference>
<dbReference type="PROSITE" id="PS51257">
    <property type="entry name" value="PROKAR_LIPOPROTEIN"/>
    <property type="match status" value="1"/>
</dbReference>
<keyword evidence="2" id="KW-0201">Cytochrome c-type biogenesis</keyword>